<reference evidence="1 2" key="1">
    <citation type="submission" date="2019-03" db="EMBL/GenBank/DDBJ databases">
        <title>Genomic Encyclopedia of Type Strains, Phase IV (KMG-IV): sequencing the most valuable type-strain genomes for metagenomic binning, comparative biology and taxonomic classification.</title>
        <authorList>
            <person name="Goeker M."/>
        </authorList>
    </citation>
    <scope>NUCLEOTIDE SEQUENCE [LARGE SCALE GENOMIC DNA]</scope>
    <source>
        <strain evidence="1 2">DSM 24176</strain>
    </source>
</reference>
<name>A0A4R1MJW8_9FIRM</name>
<sequence>MERVIEIFNEGYNCAETMIKVINEENNLDIPVSIGSPFGSGMGVGSVCGAITGALMALGAVKGRENPDVLNGSKKSTRDIMKAIQEKYGTYDCLTLKRNGVSCHEIIEETHRLLQKYT</sequence>
<comment type="caution">
    <text evidence="1">The sequence shown here is derived from an EMBL/GenBank/DDBJ whole genome shotgun (WGS) entry which is preliminary data.</text>
</comment>
<dbReference type="SUPFAM" id="SSF48695">
    <property type="entry name" value="Multiheme cytochromes"/>
    <property type="match status" value="1"/>
</dbReference>
<dbReference type="Pfam" id="PF09719">
    <property type="entry name" value="C_GCAxxG_C_C"/>
    <property type="match status" value="1"/>
</dbReference>
<gene>
    <name evidence="1" type="ORF">EDC19_1910</name>
</gene>
<protein>
    <submittedName>
        <fullName evidence="1">C_GCAxxG_C_C family probable redox protein</fullName>
    </submittedName>
</protein>
<evidence type="ECO:0000313" key="1">
    <source>
        <dbReference type="EMBL" id="TCK92755.1"/>
    </source>
</evidence>
<dbReference type="EMBL" id="SMGQ01000013">
    <property type="protein sequence ID" value="TCK92755.1"/>
    <property type="molecule type" value="Genomic_DNA"/>
</dbReference>
<proteinExistence type="predicted"/>
<evidence type="ECO:0000313" key="2">
    <source>
        <dbReference type="Proteomes" id="UP000294545"/>
    </source>
</evidence>
<dbReference type="NCBIfam" id="TIGR01909">
    <property type="entry name" value="C_GCAxxG_C_C"/>
    <property type="match status" value="1"/>
</dbReference>
<dbReference type="InterPro" id="IPR036280">
    <property type="entry name" value="Multihaem_cyt_sf"/>
</dbReference>
<dbReference type="RefSeq" id="WP_132282614.1">
    <property type="nucleotide sequence ID" value="NZ_SMGQ01000013.1"/>
</dbReference>
<keyword evidence="2" id="KW-1185">Reference proteome</keyword>
<organism evidence="1 2">
    <name type="scientific">Natranaerovirga hydrolytica</name>
    <dbReference type="NCBI Taxonomy" id="680378"/>
    <lineage>
        <taxon>Bacteria</taxon>
        <taxon>Bacillati</taxon>
        <taxon>Bacillota</taxon>
        <taxon>Clostridia</taxon>
        <taxon>Lachnospirales</taxon>
        <taxon>Natranaerovirgaceae</taxon>
        <taxon>Natranaerovirga</taxon>
    </lineage>
</organism>
<dbReference type="AlphaFoldDB" id="A0A4R1MJW8"/>
<accession>A0A4R1MJW8</accession>
<dbReference type="InterPro" id="IPR010181">
    <property type="entry name" value="CGCAxxGCC_motif"/>
</dbReference>
<dbReference type="Proteomes" id="UP000294545">
    <property type="component" value="Unassembled WGS sequence"/>
</dbReference>
<dbReference type="OrthoDB" id="1624765at2"/>